<evidence type="ECO:0000313" key="10">
    <source>
        <dbReference type="EMBL" id="MFD1786441.1"/>
    </source>
</evidence>
<dbReference type="Pfam" id="PF09976">
    <property type="entry name" value="TPR_21"/>
    <property type="match status" value="1"/>
</dbReference>
<organism evidence="10 11">
    <name type="scientific">Sphingomonas floccifaciens</name>
    <dbReference type="NCBI Taxonomy" id="1844115"/>
    <lineage>
        <taxon>Bacteria</taxon>
        <taxon>Pseudomonadati</taxon>
        <taxon>Pseudomonadota</taxon>
        <taxon>Alphaproteobacteria</taxon>
        <taxon>Sphingomonadales</taxon>
        <taxon>Sphingomonadaceae</taxon>
        <taxon>Sphingomonas</taxon>
    </lineage>
</organism>
<feature type="domain" description="Ancillary SecYEG translocon subunit/Cell division coordinator CpoB TPR" evidence="9">
    <location>
        <begin position="27"/>
        <end position="142"/>
    </location>
</feature>
<evidence type="ECO:0000256" key="6">
    <source>
        <dbReference type="ARBA" id="ARBA00023136"/>
    </source>
</evidence>
<evidence type="ECO:0000313" key="11">
    <source>
        <dbReference type="Proteomes" id="UP001597283"/>
    </source>
</evidence>
<name>A0ABW4N9E7_9SPHN</name>
<dbReference type="EMBL" id="JBHUFC010000001">
    <property type="protein sequence ID" value="MFD1786441.1"/>
    <property type="molecule type" value="Genomic_DNA"/>
</dbReference>
<evidence type="ECO:0000256" key="3">
    <source>
        <dbReference type="ARBA" id="ARBA00022475"/>
    </source>
</evidence>
<evidence type="ECO:0000259" key="9">
    <source>
        <dbReference type="Pfam" id="PF09976"/>
    </source>
</evidence>
<sequence>MALTPQSNEAFLREVDEELRRDEAMKLWKRWGVLGIAVVVAGLVALAGYLWWQSNSRNVAGEQGIKFNEAMNALGNQQPAKAEPILAELAKSGSEGYSALAKFTQAAIALQKPDLKTAARLFAEVAGDSGTAQPLRDLALVRQTLAEYDSLQPQVVIDRLRPMAVKGNPYFGTAGEMTAIAHLRMGRRDLAGRMFGEMARDETVPASIRQRAVQMAGVLGVDAVDQTEEKKAG</sequence>
<dbReference type="InterPro" id="IPR018704">
    <property type="entry name" value="SecYEG/CpoB_TPR"/>
</dbReference>
<evidence type="ECO:0000256" key="7">
    <source>
        <dbReference type="ARBA" id="ARBA00023186"/>
    </source>
</evidence>
<evidence type="ECO:0000256" key="5">
    <source>
        <dbReference type="ARBA" id="ARBA00022989"/>
    </source>
</evidence>
<keyword evidence="5 8" id="KW-1133">Transmembrane helix</keyword>
<dbReference type="Proteomes" id="UP001597283">
    <property type="component" value="Unassembled WGS sequence"/>
</dbReference>
<feature type="transmembrane region" description="Helical" evidence="8">
    <location>
        <begin position="31"/>
        <end position="52"/>
    </location>
</feature>
<protein>
    <submittedName>
        <fullName evidence="10">Tetratricopeptide repeat protein</fullName>
    </submittedName>
</protein>
<accession>A0ABW4N9E7</accession>
<keyword evidence="3" id="KW-1003">Cell membrane</keyword>
<evidence type="ECO:0000256" key="2">
    <source>
        <dbReference type="ARBA" id="ARBA00004236"/>
    </source>
</evidence>
<proteinExistence type="predicted"/>
<evidence type="ECO:0000256" key="8">
    <source>
        <dbReference type="SAM" id="Phobius"/>
    </source>
</evidence>
<dbReference type="PANTHER" id="PTHR38035:SF1">
    <property type="entry name" value="ANCILLARY SECYEG TRANSLOCON SUBUNIT"/>
    <property type="match status" value="1"/>
</dbReference>
<reference evidence="11" key="1">
    <citation type="journal article" date="2019" name="Int. J. Syst. Evol. Microbiol.">
        <title>The Global Catalogue of Microorganisms (GCM) 10K type strain sequencing project: providing services to taxonomists for standard genome sequencing and annotation.</title>
        <authorList>
            <consortium name="The Broad Institute Genomics Platform"/>
            <consortium name="The Broad Institute Genome Sequencing Center for Infectious Disease"/>
            <person name="Wu L."/>
            <person name="Ma J."/>
        </authorList>
    </citation>
    <scope>NUCLEOTIDE SEQUENCE [LARGE SCALE GENOMIC DNA]</scope>
    <source>
        <strain evidence="11">Q85</strain>
    </source>
</reference>
<evidence type="ECO:0000256" key="4">
    <source>
        <dbReference type="ARBA" id="ARBA00022692"/>
    </source>
</evidence>
<keyword evidence="7" id="KW-0143">Chaperone</keyword>
<keyword evidence="4 8" id="KW-0812">Transmembrane</keyword>
<gene>
    <name evidence="10" type="ORF">ACFSC3_02530</name>
</gene>
<dbReference type="InterPro" id="IPR026039">
    <property type="entry name" value="YfgM"/>
</dbReference>
<comment type="subcellular location">
    <subcellularLocation>
        <location evidence="2">Cell membrane</location>
    </subcellularLocation>
    <subcellularLocation>
        <location evidence="1">Membrane</location>
        <topology evidence="1">Single-pass membrane protein</topology>
    </subcellularLocation>
</comment>
<keyword evidence="11" id="KW-1185">Reference proteome</keyword>
<evidence type="ECO:0000256" key="1">
    <source>
        <dbReference type="ARBA" id="ARBA00004167"/>
    </source>
</evidence>
<comment type="caution">
    <text evidence="10">The sequence shown here is derived from an EMBL/GenBank/DDBJ whole genome shotgun (WGS) entry which is preliminary data.</text>
</comment>
<dbReference type="PANTHER" id="PTHR38035">
    <property type="entry name" value="UPF0070 PROTEIN YFGM"/>
    <property type="match status" value="1"/>
</dbReference>
<dbReference type="RefSeq" id="WP_380938394.1">
    <property type="nucleotide sequence ID" value="NZ_JBHUFC010000001.1"/>
</dbReference>
<keyword evidence="6 8" id="KW-0472">Membrane</keyword>